<keyword evidence="1" id="KW-0732">Signal</keyword>
<feature type="signal peptide" evidence="1">
    <location>
        <begin position="1"/>
        <end position="26"/>
    </location>
</feature>
<protein>
    <submittedName>
        <fullName evidence="2">ABC transporter substrate-binding protein</fullName>
    </submittedName>
</protein>
<evidence type="ECO:0000313" key="2">
    <source>
        <dbReference type="EMBL" id="MCS0498875.1"/>
    </source>
</evidence>
<dbReference type="EMBL" id="JANTHX010000005">
    <property type="protein sequence ID" value="MCS0498875.1"/>
    <property type="molecule type" value="Genomic_DNA"/>
</dbReference>
<dbReference type="PANTHER" id="PTHR43649">
    <property type="entry name" value="ARABINOSE-BINDING PROTEIN-RELATED"/>
    <property type="match status" value="1"/>
</dbReference>
<dbReference type="Proteomes" id="UP001205337">
    <property type="component" value="Unassembled WGS sequence"/>
</dbReference>
<dbReference type="PROSITE" id="PS51257">
    <property type="entry name" value="PROKAR_LIPOPROTEIN"/>
    <property type="match status" value="1"/>
</dbReference>
<accession>A0ABT1ZDW8</accession>
<reference evidence="2 3" key="1">
    <citation type="submission" date="2022-08" db="EMBL/GenBank/DDBJ databases">
        <authorList>
            <person name="Li F."/>
        </authorList>
    </citation>
    <scope>NUCLEOTIDE SEQUENCE [LARGE SCALE GENOMIC DNA]</scope>
    <source>
        <strain evidence="2 3">10F1B-8-1</strain>
    </source>
</reference>
<dbReference type="InterPro" id="IPR006059">
    <property type="entry name" value="SBP"/>
</dbReference>
<gene>
    <name evidence="2" type="ORF">NUH29_04840</name>
</gene>
<evidence type="ECO:0000256" key="1">
    <source>
        <dbReference type="SAM" id="SignalP"/>
    </source>
</evidence>
<dbReference type="SUPFAM" id="SSF53850">
    <property type="entry name" value="Periplasmic binding protein-like II"/>
    <property type="match status" value="1"/>
</dbReference>
<dbReference type="Gene3D" id="3.40.190.10">
    <property type="entry name" value="Periplasmic binding protein-like II"/>
    <property type="match status" value="2"/>
</dbReference>
<keyword evidence="3" id="KW-1185">Reference proteome</keyword>
<sequence>MQWNRKFTIGGAAIAAVGLLMTGCAAPDSGGGATDDGTFLKIDWLANEKAGMDAVVAAFQEANPDIQVVVTTADTAQYQASIRTQLGTGTAADVFYVWPGDGNTAAIRQLDSGDFLTDLSDEAFVSQYPDFIKDLVSIDDKAYIMAPLATAFTPVYNQDALEETGLTPPETWSDVLPFCEAAAKAGKVAYALAGNNLYAGQAPYYNLVADLVYGSGTDFDQQLLDGDTTFPENDGYVEATEKYQEMIDGGCFQPNSTGTPYDESNRMVATGEALGQFLIGTRIAALQAVAPDGDFRIYPFHSDDDESTNAVTLSTQGGAAIYAKSPRQETAKKFVQFLADNIELYQAAMPGTIPTITAGYTPADENEQFLVDTIDAGQAVHYLNQAWPNARIESAMVNGIQGLLVGSASPTQMLESMQKEFDTK</sequence>
<name>A0ABT1ZDW8_9MICO</name>
<comment type="caution">
    <text evidence="2">The sequence shown here is derived from an EMBL/GenBank/DDBJ whole genome shotgun (WGS) entry which is preliminary data.</text>
</comment>
<proteinExistence type="predicted"/>
<dbReference type="Pfam" id="PF01547">
    <property type="entry name" value="SBP_bac_1"/>
    <property type="match status" value="1"/>
</dbReference>
<evidence type="ECO:0000313" key="3">
    <source>
        <dbReference type="Proteomes" id="UP001205337"/>
    </source>
</evidence>
<dbReference type="RefSeq" id="WP_258797890.1">
    <property type="nucleotide sequence ID" value="NZ_JANTHX010000005.1"/>
</dbReference>
<organism evidence="2 3">
    <name type="scientific">Protaetiibacter mangrovi</name>
    <dbReference type="NCBI Taxonomy" id="2970926"/>
    <lineage>
        <taxon>Bacteria</taxon>
        <taxon>Bacillati</taxon>
        <taxon>Actinomycetota</taxon>
        <taxon>Actinomycetes</taxon>
        <taxon>Micrococcales</taxon>
        <taxon>Microbacteriaceae</taxon>
        <taxon>Protaetiibacter</taxon>
    </lineage>
</organism>
<dbReference type="InterPro" id="IPR050490">
    <property type="entry name" value="Bact_solute-bd_prot1"/>
</dbReference>
<feature type="chain" id="PRO_5045916565" evidence="1">
    <location>
        <begin position="27"/>
        <end position="424"/>
    </location>
</feature>